<dbReference type="OrthoDB" id="4029976at2"/>
<accession>A0A4Y3RB03</accession>
<dbReference type="AlphaFoldDB" id="A0A4Y3RB03"/>
<sequence length="313" mass="32329">MNNAPATNTAPVTKNAPAANTAPVTDDAPVTVTVIGLGLMGQALATAFLKAGHPTTVWNRTPAKAEDLAARGAAVAPTVGEAVLASSLIVVCLSDSAAVHDTVGPHRAELAGRTLVNLTSGTSDEARETAAWATDFAYLDGAIMAIPEVISRPEAFLLFSGAPEAFERHEETLKTLGNAVFFGEDPGLASLYDVALLGVMWGTLNAFLHGAALLGAAKVDASAFAPFANQWLSSVTGFVSAYAEQIDRGAYPAEDAALETHLATMKYLVRESAAAGIDTDWPARIQALAERAIEAGHTGAGYAGLIEVFRGQA</sequence>
<evidence type="ECO:0000256" key="2">
    <source>
        <dbReference type="ARBA" id="ARBA00023002"/>
    </source>
</evidence>
<proteinExistence type="inferred from homology"/>
<evidence type="ECO:0000259" key="4">
    <source>
        <dbReference type="Pfam" id="PF03446"/>
    </source>
</evidence>
<feature type="compositionally biased region" description="Polar residues" evidence="3">
    <location>
        <begin position="1"/>
        <end position="12"/>
    </location>
</feature>
<dbReference type="InterPro" id="IPR006115">
    <property type="entry name" value="6PGDH_NADP-bd"/>
</dbReference>
<comment type="caution">
    <text evidence="6">The sequence shown here is derived from an EMBL/GenBank/DDBJ whole genome shotgun (WGS) entry which is preliminary data.</text>
</comment>
<evidence type="ECO:0000259" key="5">
    <source>
        <dbReference type="Pfam" id="PF21761"/>
    </source>
</evidence>
<dbReference type="EMBL" id="BJMN01000004">
    <property type="protein sequence ID" value="GEB54852.1"/>
    <property type="molecule type" value="Genomic_DNA"/>
</dbReference>
<feature type="domain" description="NADPH-dependent reductive aminase-like C-terminal" evidence="5">
    <location>
        <begin position="185"/>
        <end position="310"/>
    </location>
</feature>
<comment type="similarity">
    <text evidence="1">Belongs to the HIBADH-related family.</text>
</comment>
<dbReference type="RefSeq" id="WP_141292771.1">
    <property type="nucleotide sequence ID" value="NZ_BJMN01000004.1"/>
</dbReference>
<dbReference type="GO" id="GO:0016491">
    <property type="term" value="F:oxidoreductase activity"/>
    <property type="evidence" value="ECO:0007669"/>
    <property type="project" value="UniProtKB-KW"/>
</dbReference>
<dbReference type="PANTHER" id="PTHR43580:SF2">
    <property type="entry name" value="CYTOKINE-LIKE NUCLEAR FACTOR N-PAC"/>
    <property type="match status" value="1"/>
</dbReference>
<reference evidence="6 7" key="1">
    <citation type="submission" date="2019-06" db="EMBL/GenBank/DDBJ databases">
        <title>Whole genome shotgun sequence of Streptomyces gardneri NBRC 12865.</title>
        <authorList>
            <person name="Hosoyama A."/>
            <person name="Uohara A."/>
            <person name="Ohji S."/>
            <person name="Ichikawa N."/>
        </authorList>
    </citation>
    <scope>NUCLEOTIDE SEQUENCE [LARGE SCALE GENOMIC DNA]</scope>
    <source>
        <strain evidence="6 7">NBRC 12865</strain>
    </source>
</reference>
<dbReference type="Gene3D" id="3.40.50.720">
    <property type="entry name" value="NAD(P)-binding Rossmann-like Domain"/>
    <property type="match status" value="1"/>
</dbReference>
<protein>
    <submittedName>
        <fullName evidence="6">3-hydroxyisobutyrate dehydrogenase</fullName>
    </submittedName>
</protein>
<name>A0A4Y3RB03_9ACTN</name>
<keyword evidence="7" id="KW-1185">Reference proteome</keyword>
<evidence type="ECO:0000256" key="3">
    <source>
        <dbReference type="SAM" id="MobiDB-lite"/>
    </source>
</evidence>
<dbReference type="InterPro" id="IPR015815">
    <property type="entry name" value="HIBADH-related"/>
</dbReference>
<evidence type="ECO:0000313" key="6">
    <source>
        <dbReference type="EMBL" id="GEB54852.1"/>
    </source>
</evidence>
<dbReference type="Gene3D" id="1.10.1040.10">
    <property type="entry name" value="N-(1-d-carboxylethyl)-l-norvaline Dehydrogenase, domain 2"/>
    <property type="match status" value="1"/>
</dbReference>
<dbReference type="SUPFAM" id="SSF51735">
    <property type="entry name" value="NAD(P)-binding Rossmann-fold domains"/>
    <property type="match status" value="1"/>
</dbReference>
<dbReference type="Pfam" id="PF03446">
    <property type="entry name" value="NAD_binding_2"/>
    <property type="match status" value="1"/>
</dbReference>
<dbReference type="Pfam" id="PF21761">
    <property type="entry name" value="RedAm-like_C"/>
    <property type="match status" value="1"/>
</dbReference>
<dbReference type="GO" id="GO:0050661">
    <property type="term" value="F:NADP binding"/>
    <property type="evidence" value="ECO:0007669"/>
    <property type="project" value="InterPro"/>
</dbReference>
<evidence type="ECO:0000256" key="1">
    <source>
        <dbReference type="ARBA" id="ARBA00009080"/>
    </source>
</evidence>
<dbReference type="InterPro" id="IPR051265">
    <property type="entry name" value="HIBADH-related_NP60_sf"/>
</dbReference>
<dbReference type="Proteomes" id="UP000315226">
    <property type="component" value="Unassembled WGS sequence"/>
</dbReference>
<dbReference type="PANTHER" id="PTHR43580">
    <property type="entry name" value="OXIDOREDUCTASE GLYR1-RELATED"/>
    <property type="match status" value="1"/>
</dbReference>
<evidence type="ECO:0000313" key="7">
    <source>
        <dbReference type="Proteomes" id="UP000315226"/>
    </source>
</evidence>
<dbReference type="InterPro" id="IPR036291">
    <property type="entry name" value="NAD(P)-bd_dom_sf"/>
</dbReference>
<feature type="domain" description="6-phosphogluconate dehydrogenase NADP-binding" evidence="4">
    <location>
        <begin position="32"/>
        <end position="182"/>
    </location>
</feature>
<dbReference type="InterPro" id="IPR013328">
    <property type="entry name" value="6PGD_dom2"/>
</dbReference>
<dbReference type="PIRSF" id="PIRSF000103">
    <property type="entry name" value="HIBADH"/>
    <property type="match status" value="1"/>
</dbReference>
<feature type="region of interest" description="Disordered" evidence="3">
    <location>
        <begin position="1"/>
        <end position="24"/>
    </location>
</feature>
<organism evidence="6 7">
    <name type="scientific">Streptomyces gardneri</name>
    <dbReference type="NCBI Taxonomy" id="66892"/>
    <lineage>
        <taxon>Bacteria</taxon>
        <taxon>Bacillati</taxon>
        <taxon>Actinomycetota</taxon>
        <taxon>Actinomycetes</taxon>
        <taxon>Kitasatosporales</taxon>
        <taxon>Streptomycetaceae</taxon>
        <taxon>Streptomyces</taxon>
    </lineage>
</organism>
<dbReference type="InterPro" id="IPR048666">
    <property type="entry name" value="RedAm-like_C"/>
</dbReference>
<gene>
    <name evidence="6" type="primary">mmsB_1</name>
    <name evidence="6" type="ORF">SGA01_04570</name>
</gene>
<keyword evidence="2" id="KW-0560">Oxidoreductase</keyword>